<keyword evidence="3 8" id="KW-0964">Secreted</keyword>
<evidence type="ECO:0000256" key="5">
    <source>
        <dbReference type="PIRSR" id="PIRSR601211-1"/>
    </source>
</evidence>
<dbReference type="KEGG" id="bspl:114862939"/>
<keyword evidence="6" id="KW-0479">Metal-binding</keyword>
<dbReference type="GO" id="GO:0005543">
    <property type="term" value="F:phospholipid binding"/>
    <property type="evidence" value="ECO:0007669"/>
    <property type="project" value="TreeGrafter"/>
</dbReference>
<dbReference type="InterPro" id="IPR001211">
    <property type="entry name" value="PLA2"/>
</dbReference>
<feature type="disulfide bond" evidence="7">
    <location>
        <begin position="68"/>
        <end position="129"/>
    </location>
</feature>
<feature type="active site" evidence="5">
    <location>
        <position position="72"/>
    </location>
</feature>
<feature type="disulfide bond" evidence="7">
    <location>
        <begin position="85"/>
        <end position="115"/>
    </location>
</feature>
<organism evidence="10 11">
    <name type="scientific">Betta splendens</name>
    <name type="common">Siamese fighting fish</name>
    <dbReference type="NCBI Taxonomy" id="158456"/>
    <lineage>
        <taxon>Eukaryota</taxon>
        <taxon>Metazoa</taxon>
        <taxon>Chordata</taxon>
        <taxon>Craniata</taxon>
        <taxon>Vertebrata</taxon>
        <taxon>Euteleostomi</taxon>
        <taxon>Actinopterygii</taxon>
        <taxon>Neopterygii</taxon>
        <taxon>Teleostei</taxon>
        <taxon>Neoteleostei</taxon>
        <taxon>Acanthomorphata</taxon>
        <taxon>Anabantaria</taxon>
        <taxon>Anabantiformes</taxon>
        <taxon>Anabantoidei</taxon>
        <taxon>Osphronemidae</taxon>
        <taxon>Betta</taxon>
    </lineage>
</organism>
<feature type="binding site" evidence="6">
    <location>
        <position position="54"/>
    </location>
    <ligand>
        <name>Ca(2+)</name>
        <dbReference type="ChEBI" id="CHEBI:29108"/>
    </ligand>
</feature>
<dbReference type="InterPro" id="IPR033113">
    <property type="entry name" value="PLA2_histidine"/>
</dbReference>
<feature type="disulfide bond" evidence="7">
    <location>
        <begin position="108"/>
        <end position="120"/>
    </location>
</feature>
<dbReference type="PROSITE" id="PS00119">
    <property type="entry name" value="PA2_ASP"/>
    <property type="match status" value="1"/>
</dbReference>
<accession>A0A6P7NIN3</accession>
<comment type="similarity">
    <text evidence="2">Belongs to the phospholipase A2 family. Group I subfamily. D49 sub-subfamily.</text>
</comment>
<dbReference type="Gene3D" id="1.20.90.10">
    <property type="entry name" value="Phospholipase A2 domain"/>
    <property type="match status" value="1"/>
</dbReference>
<evidence type="ECO:0000256" key="8">
    <source>
        <dbReference type="RuleBase" id="RU361236"/>
    </source>
</evidence>
<protein>
    <recommendedName>
        <fullName evidence="8">Phospholipase A2</fullName>
        <ecNumber evidence="8">3.1.1.4</ecNumber>
    </recommendedName>
</protein>
<dbReference type="InParanoid" id="A0A6P7NIN3"/>
<dbReference type="Proteomes" id="UP000515150">
    <property type="component" value="Chromosome 9"/>
</dbReference>
<dbReference type="SMART" id="SM00085">
    <property type="entry name" value="PA2c"/>
    <property type="match status" value="1"/>
</dbReference>
<proteinExistence type="inferred from homology"/>
<dbReference type="OrthoDB" id="5841574at2759"/>
<feature type="domain" description="Phospholipase A2-like central" evidence="9">
    <location>
        <begin position="26"/>
        <end position="149"/>
    </location>
</feature>
<sequence>MTSTSRPPLLLLLAACVAGGALRPRAMWQLGQTIQCVQPDVNPLRYNDYGCWCGFGGTGTPRDGVDTCCKAHDECYHASRTTPGCTAVADLPYILVYDFSCSDRQVVCLDTNDKCQAAVCECDRVAAHCFAQHTYDPKNKNLDPKVHCVD</sequence>
<dbReference type="PANTHER" id="PTHR11716:SF106">
    <property type="entry name" value="PHOSPHOLIPASE A2 A2-ACTITOXIN-UCS2A-LIKE"/>
    <property type="match status" value="1"/>
</dbReference>
<comment type="catalytic activity">
    <reaction evidence="8">
        <text>a 1,2-diacyl-sn-glycero-3-phosphocholine + H2O = a 1-acyl-sn-glycero-3-phosphocholine + a fatty acid + H(+)</text>
        <dbReference type="Rhea" id="RHEA:15801"/>
        <dbReference type="ChEBI" id="CHEBI:15377"/>
        <dbReference type="ChEBI" id="CHEBI:15378"/>
        <dbReference type="ChEBI" id="CHEBI:28868"/>
        <dbReference type="ChEBI" id="CHEBI:57643"/>
        <dbReference type="ChEBI" id="CHEBI:58168"/>
        <dbReference type="EC" id="3.1.1.4"/>
    </reaction>
</comment>
<dbReference type="InterPro" id="IPR036444">
    <property type="entry name" value="PLipase_A2_dom_sf"/>
</dbReference>
<feature type="disulfide bond" evidence="7">
    <location>
        <begin position="53"/>
        <end position="69"/>
    </location>
</feature>
<keyword evidence="6 8" id="KW-0106">Calcium</keyword>
<dbReference type="PANTHER" id="PTHR11716">
    <property type="entry name" value="PHOSPHOLIPASE A2 FAMILY MEMBER"/>
    <property type="match status" value="1"/>
</dbReference>
<keyword evidence="8" id="KW-0732">Signal</keyword>
<dbReference type="GeneID" id="114862939"/>
<dbReference type="CTD" id="5319"/>
<evidence type="ECO:0000256" key="4">
    <source>
        <dbReference type="ARBA" id="ARBA00023157"/>
    </source>
</evidence>
<evidence type="ECO:0000256" key="7">
    <source>
        <dbReference type="PIRSR" id="PIRSR601211-3"/>
    </source>
</evidence>
<dbReference type="GO" id="GO:0005576">
    <property type="term" value="C:extracellular region"/>
    <property type="evidence" value="ECO:0007669"/>
    <property type="project" value="UniProtKB-SubCell"/>
</dbReference>
<dbReference type="AlphaFoldDB" id="A0A6P7NIN3"/>
<feature type="binding site" evidence="6">
    <location>
        <position position="56"/>
    </location>
    <ligand>
        <name>Ca(2+)</name>
        <dbReference type="ChEBI" id="CHEBI:29108"/>
    </ligand>
</feature>
<keyword evidence="10" id="KW-1185">Reference proteome</keyword>
<evidence type="ECO:0000256" key="2">
    <source>
        <dbReference type="ARBA" id="ARBA00007892"/>
    </source>
</evidence>
<reference evidence="11" key="1">
    <citation type="submission" date="2025-08" db="UniProtKB">
        <authorList>
            <consortium name="RefSeq"/>
        </authorList>
    </citation>
    <scope>IDENTIFICATION</scope>
</reference>
<gene>
    <name evidence="11" type="primary">pla2g1b</name>
</gene>
<name>A0A6P7NIN3_BETSP</name>
<feature type="chain" id="PRO_5028513398" description="Phospholipase A2" evidence="8">
    <location>
        <begin position="22"/>
        <end position="150"/>
    </location>
</feature>
<dbReference type="GO" id="GO:0005509">
    <property type="term" value="F:calcium ion binding"/>
    <property type="evidence" value="ECO:0007669"/>
    <property type="project" value="InterPro"/>
</dbReference>
<dbReference type="GO" id="GO:0050482">
    <property type="term" value="P:arachidonate secretion"/>
    <property type="evidence" value="ECO:0007669"/>
    <property type="project" value="InterPro"/>
</dbReference>
<dbReference type="PRINTS" id="PR00389">
    <property type="entry name" value="PHPHLIPASEA2"/>
</dbReference>
<feature type="binding site" evidence="6">
    <location>
        <position position="73"/>
    </location>
    <ligand>
        <name>Ca(2+)</name>
        <dbReference type="ChEBI" id="CHEBI:29108"/>
    </ligand>
</feature>
<dbReference type="SUPFAM" id="SSF48619">
    <property type="entry name" value="Phospholipase A2, PLA2"/>
    <property type="match status" value="1"/>
</dbReference>
<dbReference type="InterPro" id="IPR016090">
    <property type="entry name" value="PLA2-like_dom"/>
</dbReference>
<dbReference type="CDD" id="cd00125">
    <property type="entry name" value="PLA2c"/>
    <property type="match status" value="1"/>
</dbReference>
<dbReference type="FunFam" id="1.20.90.10:FF:000007">
    <property type="entry name" value="Acidic phospholipase A2"/>
    <property type="match status" value="1"/>
</dbReference>
<comment type="subcellular location">
    <subcellularLocation>
        <location evidence="1 8">Secreted</location>
    </subcellularLocation>
</comment>
<feature type="signal peptide" evidence="8">
    <location>
        <begin position="1"/>
        <end position="21"/>
    </location>
</feature>
<evidence type="ECO:0000256" key="3">
    <source>
        <dbReference type="ARBA" id="ARBA00022525"/>
    </source>
</evidence>
<keyword evidence="4 7" id="KW-1015">Disulfide bond</keyword>
<dbReference type="EC" id="3.1.1.4" evidence="8"/>
<evidence type="ECO:0000256" key="6">
    <source>
        <dbReference type="PIRSR" id="PIRSR601211-2"/>
    </source>
</evidence>
<dbReference type="GO" id="GO:0006644">
    <property type="term" value="P:phospholipid metabolic process"/>
    <property type="evidence" value="ECO:0007669"/>
    <property type="project" value="InterPro"/>
</dbReference>
<feature type="active site" evidence="5">
    <location>
        <position position="123"/>
    </location>
</feature>
<dbReference type="PROSITE" id="PS00118">
    <property type="entry name" value="PA2_HIS"/>
    <property type="match status" value="1"/>
</dbReference>
<dbReference type="Pfam" id="PF00068">
    <property type="entry name" value="Phospholip_A2_1"/>
    <property type="match status" value="1"/>
</dbReference>
<evidence type="ECO:0000259" key="9">
    <source>
        <dbReference type="SMART" id="SM00085"/>
    </source>
</evidence>
<dbReference type="InterPro" id="IPR033112">
    <property type="entry name" value="PLA2_Asp_AS"/>
</dbReference>
<dbReference type="RefSeq" id="XP_029019542.1">
    <property type="nucleotide sequence ID" value="XM_029163709.3"/>
</dbReference>
<keyword evidence="8" id="KW-0378">Hydrolase</keyword>
<dbReference type="GO" id="GO:0047498">
    <property type="term" value="F:calcium-dependent phospholipase A2 activity"/>
    <property type="evidence" value="ECO:0007669"/>
    <property type="project" value="TreeGrafter"/>
</dbReference>
<comment type="cofactor">
    <cofactor evidence="6">
        <name>Ca(2+)</name>
        <dbReference type="ChEBI" id="CHEBI:29108"/>
    </cofactor>
    <text evidence="6">Binds 1 Ca(2+) ion per subunit.</text>
</comment>
<evidence type="ECO:0000256" key="1">
    <source>
        <dbReference type="ARBA" id="ARBA00004613"/>
    </source>
</evidence>
<evidence type="ECO:0000313" key="11">
    <source>
        <dbReference type="RefSeq" id="XP_029019542.1"/>
    </source>
</evidence>
<dbReference type="GO" id="GO:0016042">
    <property type="term" value="P:lipid catabolic process"/>
    <property type="evidence" value="ECO:0007669"/>
    <property type="project" value="InterPro"/>
</dbReference>
<feature type="disulfide bond" evidence="7">
    <location>
        <begin position="75"/>
        <end position="122"/>
    </location>
</feature>
<keyword evidence="8" id="KW-0443">Lipid metabolism</keyword>
<evidence type="ECO:0000313" key="10">
    <source>
        <dbReference type="Proteomes" id="UP000515150"/>
    </source>
</evidence>